<accession>A0A1G2PNC1</accession>
<comment type="catalytic activity">
    <reaction evidence="6">
        <text>2-deoxy-D-ribose 5-phosphate = D-glyceraldehyde 3-phosphate + acetaldehyde</text>
        <dbReference type="Rhea" id="RHEA:12821"/>
        <dbReference type="ChEBI" id="CHEBI:15343"/>
        <dbReference type="ChEBI" id="CHEBI:59776"/>
        <dbReference type="ChEBI" id="CHEBI:62877"/>
        <dbReference type="EC" id="4.1.2.4"/>
    </reaction>
</comment>
<comment type="similarity">
    <text evidence="2">Belongs to the DeoC/FbaB aldolase family. DeoC type 2 subfamily.</text>
</comment>
<dbReference type="SMART" id="SM01133">
    <property type="entry name" value="DeoC"/>
    <property type="match status" value="1"/>
</dbReference>
<gene>
    <name evidence="8" type="ORF">A2682_01395</name>
</gene>
<dbReference type="Proteomes" id="UP000178690">
    <property type="component" value="Unassembled WGS sequence"/>
</dbReference>
<evidence type="ECO:0000313" key="8">
    <source>
        <dbReference type="EMBL" id="OHA49845.1"/>
    </source>
</evidence>
<dbReference type="STRING" id="1802363.A2682_01395"/>
<evidence type="ECO:0000256" key="3">
    <source>
        <dbReference type="ARBA" id="ARBA00012515"/>
    </source>
</evidence>
<dbReference type="AlphaFoldDB" id="A0A1G2PNC1"/>
<evidence type="ECO:0000256" key="4">
    <source>
        <dbReference type="ARBA" id="ARBA00023239"/>
    </source>
</evidence>
<dbReference type="PIRSF" id="PIRSF001357">
    <property type="entry name" value="DeoC"/>
    <property type="match status" value="1"/>
</dbReference>
<reference evidence="8 9" key="1">
    <citation type="journal article" date="2016" name="Nat. Commun.">
        <title>Thousands of microbial genomes shed light on interconnected biogeochemical processes in an aquifer system.</title>
        <authorList>
            <person name="Anantharaman K."/>
            <person name="Brown C.T."/>
            <person name="Hug L.A."/>
            <person name="Sharon I."/>
            <person name="Castelle C.J."/>
            <person name="Probst A.J."/>
            <person name="Thomas B.C."/>
            <person name="Singh A."/>
            <person name="Wilkins M.J."/>
            <person name="Karaoz U."/>
            <person name="Brodie E.L."/>
            <person name="Williams K.H."/>
            <person name="Hubbard S.S."/>
            <person name="Banfield J.F."/>
        </authorList>
    </citation>
    <scope>NUCLEOTIDE SEQUENCE [LARGE SCALE GENOMIC DNA]</scope>
    <source>
        <strain evidence="9">RIFCSPHIGHO2_01_FULL_58_15</strain>
    </source>
</reference>
<dbReference type="GO" id="GO:0009264">
    <property type="term" value="P:deoxyribonucleotide catabolic process"/>
    <property type="evidence" value="ECO:0007669"/>
    <property type="project" value="UniProtKB-UniRule"/>
</dbReference>
<dbReference type="Gene3D" id="3.20.20.70">
    <property type="entry name" value="Aldolase class I"/>
    <property type="match status" value="1"/>
</dbReference>
<dbReference type="CDD" id="cd00959">
    <property type="entry name" value="DeoC"/>
    <property type="match status" value="1"/>
</dbReference>
<dbReference type="InterPro" id="IPR013785">
    <property type="entry name" value="Aldolase_TIM"/>
</dbReference>
<dbReference type="GO" id="GO:0005737">
    <property type="term" value="C:cytoplasm"/>
    <property type="evidence" value="ECO:0007669"/>
    <property type="project" value="InterPro"/>
</dbReference>
<dbReference type="SUPFAM" id="SSF51569">
    <property type="entry name" value="Aldolase"/>
    <property type="match status" value="1"/>
</dbReference>
<keyword evidence="4" id="KW-0456">Lyase</keyword>
<dbReference type="NCBIfam" id="TIGR00126">
    <property type="entry name" value="deoC"/>
    <property type="match status" value="1"/>
</dbReference>
<dbReference type="GO" id="GO:0004139">
    <property type="term" value="F:deoxyribose-phosphate aldolase activity"/>
    <property type="evidence" value="ECO:0007669"/>
    <property type="project" value="UniProtKB-UniRule"/>
</dbReference>
<organism evidence="8 9">
    <name type="scientific">Terrybacteria sp. (strain RIFCSPHIGHO2_01_FULL_58_15)</name>
    <dbReference type="NCBI Taxonomy" id="1802363"/>
    <lineage>
        <taxon>Bacteria</taxon>
        <taxon>Candidatus Terryibacteriota</taxon>
    </lineage>
</organism>
<dbReference type="GO" id="GO:0016052">
    <property type="term" value="P:carbohydrate catabolic process"/>
    <property type="evidence" value="ECO:0007669"/>
    <property type="project" value="TreeGrafter"/>
</dbReference>
<dbReference type="PANTHER" id="PTHR10889:SF3">
    <property type="entry name" value="DEOXYRIBOSE-PHOSPHATE ALDOLASE"/>
    <property type="match status" value="1"/>
</dbReference>
<dbReference type="EC" id="4.1.2.4" evidence="3 7"/>
<protein>
    <recommendedName>
        <fullName evidence="3 7">Deoxyribose-phosphate aldolase</fullName>
        <ecNumber evidence="3 7">4.1.2.4</ecNumber>
    </recommendedName>
</protein>
<sequence length="319" mass="34853">MQINKPLGFDASRIARIRINASAVARRAATLATRRTFKQEAQAAAYLRIIECLDLTELSGDDTPGRIERLCAKARRPVEPRILSALTEDSYRPRVGAVCVYHDGVVTAVQALRGSGIPVAAVSTGFPTGKIPHDVKLALIDASIRDGATEIDVVIDRAFVLTGQWHRLYNEIVSFRHVCGNRAKLKTIIGRGDLGTLEDVARATACAIMAGSDFVKTSTGYEPTNADLLTGLVMVRQIREFYCECRGVVGFKPAGGIRVAKDAMSWLILMREELGDLDPAWITPKLFRIGASKLLNDLEQQLEHCATGSYSAPYYHPLG</sequence>
<comment type="pathway">
    <text evidence="1">Carbohydrate degradation; 2-deoxy-D-ribose 1-phosphate degradation; D-glyceraldehyde 3-phosphate and acetaldehyde from 2-deoxy-alpha-D-ribose 1-phosphate: step 2/2.</text>
</comment>
<proteinExistence type="inferred from homology"/>
<name>A0A1G2PNC1_TERXR</name>
<dbReference type="InterPro" id="IPR011343">
    <property type="entry name" value="DeoC"/>
</dbReference>
<keyword evidence="5" id="KW-0704">Schiff base</keyword>
<dbReference type="PANTHER" id="PTHR10889">
    <property type="entry name" value="DEOXYRIBOSE-PHOSPHATE ALDOLASE"/>
    <property type="match status" value="1"/>
</dbReference>
<evidence type="ECO:0000256" key="6">
    <source>
        <dbReference type="ARBA" id="ARBA00048791"/>
    </source>
</evidence>
<dbReference type="Pfam" id="PF01791">
    <property type="entry name" value="DeoC"/>
    <property type="match status" value="1"/>
</dbReference>
<evidence type="ECO:0000256" key="1">
    <source>
        <dbReference type="ARBA" id="ARBA00004816"/>
    </source>
</evidence>
<dbReference type="EMBL" id="MHST01000003">
    <property type="protein sequence ID" value="OHA49845.1"/>
    <property type="molecule type" value="Genomic_DNA"/>
</dbReference>
<evidence type="ECO:0000313" key="9">
    <source>
        <dbReference type="Proteomes" id="UP000178690"/>
    </source>
</evidence>
<evidence type="ECO:0000256" key="5">
    <source>
        <dbReference type="ARBA" id="ARBA00023270"/>
    </source>
</evidence>
<evidence type="ECO:0000256" key="2">
    <source>
        <dbReference type="ARBA" id="ARBA00009473"/>
    </source>
</evidence>
<dbReference type="InterPro" id="IPR002915">
    <property type="entry name" value="DeoC/FbaB/LacD_aldolase"/>
</dbReference>
<evidence type="ECO:0000256" key="7">
    <source>
        <dbReference type="NCBIfam" id="TIGR00126"/>
    </source>
</evidence>
<comment type="caution">
    <text evidence="8">The sequence shown here is derived from an EMBL/GenBank/DDBJ whole genome shotgun (WGS) entry which is preliminary data.</text>
</comment>